<keyword evidence="3" id="KW-0413">Isomerase</keyword>
<dbReference type="Gene3D" id="1.10.150.20">
    <property type="entry name" value="5' to 3' exonuclease, C-terminal subdomain"/>
    <property type="match status" value="1"/>
</dbReference>
<dbReference type="OrthoDB" id="9803432at2"/>
<dbReference type="InterPro" id="IPR027417">
    <property type="entry name" value="P-loop_NTPase"/>
</dbReference>
<accession>L0A4V6</accession>
<dbReference type="RefSeq" id="WP_015237216.1">
    <property type="nucleotide sequence ID" value="NC_019793.1"/>
</dbReference>
<dbReference type="GO" id="GO:0016887">
    <property type="term" value="F:ATP hydrolysis activity"/>
    <property type="evidence" value="ECO:0007669"/>
    <property type="project" value="RHEA"/>
</dbReference>
<feature type="binding site" evidence="3">
    <location>
        <begin position="354"/>
        <end position="358"/>
    </location>
    <ligand>
        <name>ATP</name>
        <dbReference type="ChEBI" id="CHEBI:30616"/>
    </ligand>
</feature>
<dbReference type="InterPro" id="IPR041451">
    <property type="entry name" value="RecD2_SH13"/>
</dbReference>
<dbReference type="InterPro" id="IPR029493">
    <property type="entry name" value="RecD2-like_HHH"/>
</dbReference>
<dbReference type="PANTHER" id="PTHR43788">
    <property type="entry name" value="DNA2/NAM7 HELICASE FAMILY MEMBER"/>
    <property type="match status" value="1"/>
</dbReference>
<sequence>MTPDSPLTSNPDAPSAQHLRVRGSVNKVRFRADSGFAVLSATIENEEGRDNDATLVGMVPPLESGDTFNAEVTLEEHREYGYQYRIQLLLLDDVPVALNEEGVAAYLEARVAGVGKVLAGRIAQHFGADALDILSEDPERLLSVPGVTRSTLHKIVQSWEEAGGERRLIAGLQGLGLSISQAQRAVKHFGSNALDHLNSDIYALTEIEGIGFLTADKLAEKQGIQRDDPRRLTAAAVYALQQAQLAGGHTYLPHERALRGLVHYARVSPLQAEFALESASELGRVIDDDGRIYLPSVLRAEKKLASTIRTLLATPPSDEWTVTKKDARGLSAQQAEILQLLEENRLVVLTGGPGTGKSTTTRAVADLAEKLGLEVGLCAPTGKAARRLGEVTGRTASTIHRLLGYGPDGFRFGPIEPLLYDLIIVDEVSMCGDALLLALLSALGPGTRVLLVGDADQLPPVDAGLPLLALTQIAPTVRLQQIYRQAAESPIVTAAHGLLGGQPPVFGPAALRHIEVESDVGARRVALLVRELGGPSMVQVLSPMRKGPLGVEMLNHALQSLFNPGSGGTRIGEFEVRAGDYVVQTKNDYQNEVFNGTLGLVLAEGGGKVQVDFEGNIVELSGAELWNLQLGYALTVHRAQGSEWKTVLGVLHEAHANMLSRNLAYTALTRASERFLAVGSERAWAIAASRQREVRHTHLLERIRGA</sequence>
<dbReference type="Gene3D" id="1.10.10.2220">
    <property type="match status" value="1"/>
</dbReference>
<proteinExistence type="inferred from homology"/>
<dbReference type="STRING" id="937777.Deipe_3485"/>
<dbReference type="GO" id="GO:0006310">
    <property type="term" value="P:DNA recombination"/>
    <property type="evidence" value="ECO:0007669"/>
    <property type="project" value="InterPro"/>
</dbReference>
<dbReference type="GO" id="GO:0043139">
    <property type="term" value="F:5'-3' DNA helicase activity"/>
    <property type="evidence" value="ECO:0007669"/>
    <property type="project" value="UniProtKB-UniRule"/>
</dbReference>
<dbReference type="AlphaFoldDB" id="L0A4V6"/>
<dbReference type="InterPro" id="IPR006345">
    <property type="entry name" value="RecD2"/>
</dbReference>
<dbReference type="HAMAP" id="MF_01488">
    <property type="entry name" value="RecD2"/>
    <property type="match status" value="1"/>
</dbReference>
<keyword evidence="3" id="KW-0238">DNA-binding</keyword>
<dbReference type="PANTHER" id="PTHR43788:SF6">
    <property type="entry name" value="DNA HELICASE B"/>
    <property type="match status" value="1"/>
</dbReference>
<dbReference type="GO" id="GO:0005524">
    <property type="term" value="F:ATP binding"/>
    <property type="evidence" value="ECO:0007669"/>
    <property type="project" value="UniProtKB-UniRule"/>
</dbReference>
<dbReference type="InterPro" id="IPR050534">
    <property type="entry name" value="Coronavir_polyprotein_1ab"/>
</dbReference>
<dbReference type="KEGG" id="dpd:Deipe_3485"/>
<dbReference type="SUPFAM" id="SSF47781">
    <property type="entry name" value="RuvA domain 2-like"/>
    <property type="match status" value="1"/>
</dbReference>
<organism evidence="5 6">
    <name type="scientific">Deinococcus peraridilitoris (strain DSM 19664 / LMG 22246 / CIP 109416 / KR-200)</name>
    <dbReference type="NCBI Taxonomy" id="937777"/>
    <lineage>
        <taxon>Bacteria</taxon>
        <taxon>Thermotogati</taxon>
        <taxon>Deinococcota</taxon>
        <taxon>Deinococci</taxon>
        <taxon>Deinococcales</taxon>
        <taxon>Deinococcaceae</taxon>
        <taxon>Deinococcus</taxon>
    </lineage>
</organism>
<protein>
    <recommendedName>
        <fullName evidence="3">ATP-dependent RecD2 DNA helicase</fullName>
        <ecNumber evidence="3">5.6.2.3</ecNumber>
    </recommendedName>
    <alternativeName>
        <fullName evidence="3">DNA 5'-3' helicase subunit RecD2</fullName>
    </alternativeName>
</protein>
<dbReference type="EC" id="5.6.2.3" evidence="3"/>
<comment type="function">
    <text evidence="3">DNA-dependent ATPase and ATP-dependent 5'-3' DNA helicase. Has no activity on blunt DNA or DNA with 3'-overhangs, requires at least 10 bases of 5'-ssDNA for helicase activity.</text>
</comment>
<dbReference type="Pfam" id="PF18335">
    <property type="entry name" value="SH3_13"/>
    <property type="match status" value="1"/>
</dbReference>
<dbReference type="eggNOG" id="COG0507">
    <property type="taxonomic scope" value="Bacteria"/>
</dbReference>
<evidence type="ECO:0000256" key="1">
    <source>
        <dbReference type="ARBA" id="ARBA00022741"/>
    </source>
</evidence>
<dbReference type="SMART" id="SM00382">
    <property type="entry name" value="AAA"/>
    <property type="match status" value="1"/>
</dbReference>
<reference evidence="6" key="1">
    <citation type="submission" date="2012-03" db="EMBL/GenBank/DDBJ databases">
        <title>Complete sequence of chromosome of Deinococcus peraridilitoris DSM 19664.</title>
        <authorList>
            <person name="Lucas S."/>
            <person name="Copeland A."/>
            <person name="Lapidus A."/>
            <person name="Glavina del Rio T."/>
            <person name="Dalin E."/>
            <person name="Tice H."/>
            <person name="Bruce D."/>
            <person name="Goodwin L."/>
            <person name="Pitluck S."/>
            <person name="Peters L."/>
            <person name="Mikhailova N."/>
            <person name="Lu M."/>
            <person name="Kyrpides N."/>
            <person name="Mavromatis K."/>
            <person name="Ivanova N."/>
            <person name="Brettin T."/>
            <person name="Detter J.C."/>
            <person name="Han C."/>
            <person name="Larimer F."/>
            <person name="Land M."/>
            <person name="Hauser L."/>
            <person name="Markowitz V."/>
            <person name="Cheng J.-F."/>
            <person name="Hugenholtz P."/>
            <person name="Woyke T."/>
            <person name="Wu D."/>
            <person name="Pukall R."/>
            <person name="Steenblock K."/>
            <person name="Brambilla E."/>
            <person name="Klenk H.-P."/>
            <person name="Eisen J.A."/>
        </authorList>
    </citation>
    <scope>NUCLEOTIDE SEQUENCE [LARGE SCALE GENOMIC DNA]</scope>
    <source>
        <strain evidence="6">DSM 19664 / LMG 22246 / CIP 109416 / KR-200</strain>
    </source>
</reference>
<name>L0A4V6_DEIPD</name>
<keyword evidence="2 3" id="KW-0067">ATP-binding</keyword>
<dbReference type="HOGENOM" id="CLU_007524_0_3_0"/>
<dbReference type="PATRIC" id="fig|937777.3.peg.3497"/>
<dbReference type="InterPro" id="IPR010994">
    <property type="entry name" value="RuvA_2-like"/>
</dbReference>
<comment type="catalytic activity">
    <reaction evidence="3">
        <text>ATP + H2O = ADP + phosphate + H(+)</text>
        <dbReference type="Rhea" id="RHEA:13065"/>
        <dbReference type="ChEBI" id="CHEBI:15377"/>
        <dbReference type="ChEBI" id="CHEBI:15378"/>
        <dbReference type="ChEBI" id="CHEBI:30616"/>
        <dbReference type="ChEBI" id="CHEBI:43474"/>
        <dbReference type="ChEBI" id="CHEBI:456216"/>
        <dbReference type="EC" id="5.6.2.3"/>
    </reaction>
</comment>
<keyword evidence="1 3" id="KW-0547">Nucleotide-binding</keyword>
<dbReference type="SUPFAM" id="SSF52540">
    <property type="entry name" value="P-loop containing nucleoside triphosphate hydrolases"/>
    <property type="match status" value="2"/>
</dbReference>
<evidence type="ECO:0000313" key="5">
    <source>
        <dbReference type="EMBL" id="AFZ68918.1"/>
    </source>
</evidence>
<evidence type="ECO:0000256" key="3">
    <source>
        <dbReference type="HAMAP-Rule" id="MF_01488"/>
    </source>
</evidence>
<dbReference type="CDD" id="cd17933">
    <property type="entry name" value="DEXSc_RecD-like"/>
    <property type="match status" value="1"/>
</dbReference>
<evidence type="ECO:0000256" key="2">
    <source>
        <dbReference type="ARBA" id="ARBA00022840"/>
    </source>
</evidence>
<keyword evidence="6" id="KW-1185">Reference proteome</keyword>
<gene>
    <name evidence="3" type="primary">recD2</name>
    <name evidence="5" type="ordered locus">Deipe_3485</name>
</gene>
<feature type="domain" description="AAA+ ATPase" evidence="4">
    <location>
        <begin position="343"/>
        <end position="526"/>
    </location>
</feature>
<dbReference type="Pfam" id="PF14520">
    <property type="entry name" value="HHH_5"/>
    <property type="match status" value="1"/>
</dbReference>
<keyword evidence="3 5" id="KW-0347">Helicase</keyword>
<dbReference type="Pfam" id="PF23139">
    <property type="entry name" value="OB_YrrC"/>
    <property type="match status" value="1"/>
</dbReference>
<dbReference type="Pfam" id="PF13538">
    <property type="entry name" value="UvrD_C_2"/>
    <property type="match status" value="1"/>
</dbReference>
<keyword evidence="3" id="KW-0378">Hydrolase</keyword>
<dbReference type="GO" id="GO:0009338">
    <property type="term" value="C:exodeoxyribonuclease V complex"/>
    <property type="evidence" value="ECO:0007669"/>
    <property type="project" value="TreeGrafter"/>
</dbReference>
<dbReference type="Pfam" id="PF13604">
    <property type="entry name" value="AAA_30"/>
    <property type="match status" value="1"/>
</dbReference>
<dbReference type="Pfam" id="PF14490">
    <property type="entry name" value="HHH_RecD2"/>
    <property type="match status" value="1"/>
</dbReference>
<dbReference type="InterPro" id="IPR055446">
    <property type="entry name" value="RecD2_N_OB"/>
</dbReference>
<dbReference type="Gene3D" id="2.30.30.940">
    <property type="match status" value="1"/>
</dbReference>
<dbReference type="Proteomes" id="UP000010467">
    <property type="component" value="Chromosome"/>
</dbReference>
<evidence type="ECO:0000313" key="6">
    <source>
        <dbReference type="Proteomes" id="UP000010467"/>
    </source>
</evidence>
<dbReference type="CDD" id="cd18809">
    <property type="entry name" value="SF1_C_RecD"/>
    <property type="match status" value="1"/>
</dbReference>
<dbReference type="GO" id="GO:0003677">
    <property type="term" value="F:DNA binding"/>
    <property type="evidence" value="ECO:0007669"/>
    <property type="project" value="UniProtKB-UniRule"/>
</dbReference>
<dbReference type="NCBIfam" id="TIGR01448">
    <property type="entry name" value="recD_rel"/>
    <property type="match status" value="1"/>
</dbReference>
<comment type="similarity">
    <text evidence="3">Belongs to the RecD family. RecD2 subfamily.</text>
</comment>
<dbReference type="InterPro" id="IPR027785">
    <property type="entry name" value="UvrD-like_helicase_C"/>
</dbReference>
<evidence type="ECO:0000259" key="4">
    <source>
        <dbReference type="SMART" id="SM00382"/>
    </source>
</evidence>
<dbReference type="InterPro" id="IPR003593">
    <property type="entry name" value="AAA+_ATPase"/>
</dbReference>
<dbReference type="EMBL" id="CP003382">
    <property type="protein sequence ID" value="AFZ68918.1"/>
    <property type="molecule type" value="Genomic_DNA"/>
</dbReference>
<dbReference type="GO" id="GO:0017116">
    <property type="term" value="F:single-stranded DNA helicase activity"/>
    <property type="evidence" value="ECO:0007669"/>
    <property type="project" value="TreeGrafter"/>
</dbReference>
<dbReference type="Gene3D" id="3.40.50.300">
    <property type="entry name" value="P-loop containing nucleotide triphosphate hydrolases"/>
    <property type="match status" value="2"/>
</dbReference>